<feature type="signal peptide" evidence="2">
    <location>
        <begin position="1"/>
        <end position="44"/>
    </location>
</feature>
<dbReference type="InterPro" id="IPR016866">
    <property type="entry name" value="UCP028069"/>
</dbReference>
<organism evidence="3 4">
    <name type="scientific">Motilimonas cestriensis</name>
    <dbReference type="NCBI Taxonomy" id="2742685"/>
    <lineage>
        <taxon>Bacteria</taxon>
        <taxon>Pseudomonadati</taxon>
        <taxon>Pseudomonadota</taxon>
        <taxon>Gammaproteobacteria</taxon>
        <taxon>Alteromonadales</taxon>
        <taxon>Alteromonadales genera incertae sedis</taxon>
        <taxon>Motilimonas</taxon>
    </lineage>
</organism>
<dbReference type="EMBL" id="JAIMJA010000008">
    <property type="protein sequence ID" value="MCE2595035.1"/>
    <property type="molecule type" value="Genomic_DNA"/>
</dbReference>
<dbReference type="PIRSF" id="PIRSF028069">
    <property type="entry name" value="UCP028069"/>
    <property type="match status" value="1"/>
</dbReference>
<dbReference type="RefSeq" id="WP_232801488.1">
    <property type="nucleotide sequence ID" value="NZ_JAIMJA010000008.1"/>
</dbReference>
<name>A0ABS8W9V5_9GAMM</name>
<comment type="caution">
    <text evidence="3">The sequence shown here is derived from an EMBL/GenBank/DDBJ whole genome shotgun (WGS) entry which is preliminary data.</text>
</comment>
<gene>
    <name evidence="3" type="ORF">K6Y31_09420</name>
</gene>
<accession>A0ABS8W9V5</accession>
<keyword evidence="2" id="KW-0732">Signal</keyword>
<feature type="chain" id="PRO_5045129848" evidence="2">
    <location>
        <begin position="45"/>
        <end position="275"/>
    </location>
</feature>
<evidence type="ECO:0000256" key="1">
    <source>
        <dbReference type="SAM" id="Coils"/>
    </source>
</evidence>
<keyword evidence="1" id="KW-0175">Coiled coil</keyword>
<evidence type="ECO:0000313" key="3">
    <source>
        <dbReference type="EMBL" id="MCE2595035.1"/>
    </source>
</evidence>
<evidence type="ECO:0000256" key="2">
    <source>
        <dbReference type="SAM" id="SignalP"/>
    </source>
</evidence>
<evidence type="ECO:0000313" key="4">
    <source>
        <dbReference type="Proteomes" id="UP001201273"/>
    </source>
</evidence>
<proteinExistence type="predicted"/>
<feature type="coiled-coil region" evidence="1">
    <location>
        <begin position="68"/>
        <end position="102"/>
    </location>
</feature>
<dbReference type="Proteomes" id="UP001201273">
    <property type="component" value="Unassembled WGS sequence"/>
</dbReference>
<keyword evidence="4" id="KW-1185">Reference proteome</keyword>
<dbReference type="Pfam" id="PF11932">
    <property type="entry name" value="DUF3450"/>
    <property type="match status" value="1"/>
</dbReference>
<protein>
    <submittedName>
        <fullName evidence="3">DUF3450 domain-containing protein</fullName>
    </submittedName>
</protein>
<reference evidence="3 4" key="1">
    <citation type="journal article" date="2022" name="Environ. Microbiol. Rep.">
        <title>Eco-phylogenetic analyses reveal divergent evolution of vitamin B12 metabolism in the marine bacterial family 'Psychromonadaceae'.</title>
        <authorList>
            <person name="Jin X."/>
            <person name="Yang Y."/>
            <person name="Cao H."/>
            <person name="Gao B."/>
            <person name="Zhao Z."/>
        </authorList>
    </citation>
    <scope>NUCLEOTIDE SEQUENCE [LARGE SCALE GENOMIC DNA]</scope>
    <source>
        <strain evidence="3 4">MKS20</strain>
    </source>
</reference>
<sequence>MILIIIRELLSSILLVEVVLFPNRFLSALLVVSSASLFSTAALAASVTQVQQQALNDQQQARQSQHTIDQLDDNKLAIIQKVKQLQAEAEQLEQYNVYLTELVQDQASEVASYQQQIIDVKETRQGLVPLMVKMLDNLAQFVALDAPFLLDERQQRISQLQQMMNKADISEAEKYRRILTAYQIEAEYGSKMGEYQGELALDGTTRTVQYFYLGRVAFVALSLDGKAVWSWDRNQQQWLSVDNAYAQDVKQAIAIAKKTEIPNLIKLPLIAEVSQ</sequence>